<evidence type="ECO:0000313" key="1">
    <source>
        <dbReference type="EMBL" id="CAD6517604.1"/>
    </source>
</evidence>
<proteinExistence type="predicted"/>
<evidence type="ECO:0008006" key="3">
    <source>
        <dbReference type="Google" id="ProtNLM"/>
    </source>
</evidence>
<dbReference type="InterPro" id="IPR021946">
    <property type="entry name" value="DUF3563"/>
</dbReference>
<evidence type="ECO:0000313" key="2">
    <source>
        <dbReference type="Proteomes" id="UP000656319"/>
    </source>
</evidence>
<dbReference type="EMBL" id="CAJHCQ010000002">
    <property type="protein sequence ID" value="CAD6517604.1"/>
    <property type="molecule type" value="Genomic_DNA"/>
</dbReference>
<accession>A0ABN7HJZ0</accession>
<sequence>MFARLISKLEAHFAAMEDQRRDVYLASSADLAELERRNQYFDAHHNPFAPYYPDAQTDWRR</sequence>
<comment type="caution">
    <text evidence="1">The sequence shown here is derived from an EMBL/GenBank/DDBJ whole genome shotgun (WGS) entry which is preliminary data.</text>
</comment>
<reference evidence="1 2" key="1">
    <citation type="submission" date="2020-10" db="EMBL/GenBank/DDBJ databases">
        <authorList>
            <person name="Peeters C."/>
        </authorList>
    </citation>
    <scope>NUCLEOTIDE SEQUENCE [LARGE SCALE GENOMIC DNA]</scope>
    <source>
        <strain evidence="1 2">LMG 27952</strain>
    </source>
</reference>
<organism evidence="1 2">
    <name type="scientific">Paraburkholderia hiiakae</name>
    <dbReference type="NCBI Taxonomy" id="1081782"/>
    <lineage>
        <taxon>Bacteria</taxon>
        <taxon>Pseudomonadati</taxon>
        <taxon>Pseudomonadota</taxon>
        <taxon>Betaproteobacteria</taxon>
        <taxon>Burkholderiales</taxon>
        <taxon>Burkholderiaceae</taxon>
        <taxon>Paraburkholderia</taxon>
    </lineage>
</organism>
<dbReference type="RefSeq" id="WP_201694681.1">
    <property type="nucleotide sequence ID" value="NZ_CAJHCQ010000002.1"/>
</dbReference>
<name>A0ABN7HJZ0_9BURK</name>
<keyword evidence="2" id="KW-1185">Reference proteome</keyword>
<dbReference type="Pfam" id="PF12086">
    <property type="entry name" value="DUF3563"/>
    <property type="match status" value="1"/>
</dbReference>
<dbReference type="Proteomes" id="UP000656319">
    <property type="component" value="Unassembled WGS sequence"/>
</dbReference>
<gene>
    <name evidence="1" type="ORF">LMG27952_00872</name>
</gene>
<protein>
    <recommendedName>
        <fullName evidence="3">DUF3563 domain-containing protein</fullName>
    </recommendedName>
</protein>